<accession>A0A0U5F6R8</accession>
<gene>
    <name evidence="1" type="ORF">AGA_1P141</name>
</gene>
<evidence type="ECO:0000313" key="1">
    <source>
        <dbReference type="EMBL" id="CEF57445.1"/>
    </source>
</evidence>
<organism evidence="1 2">
    <name type="scientific">Acetobacter ghanensis</name>
    <dbReference type="NCBI Taxonomy" id="431306"/>
    <lineage>
        <taxon>Bacteria</taxon>
        <taxon>Pseudomonadati</taxon>
        <taxon>Pseudomonadota</taxon>
        <taxon>Alphaproteobacteria</taxon>
        <taxon>Acetobacterales</taxon>
        <taxon>Acetobacteraceae</taxon>
        <taxon>Acetobacter</taxon>
    </lineage>
</organism>
<sequence>MRERAGWFGSTERIYLMVRKPAGTYMAPDGRNIRALNVRLWGRRTMPALGLLACFLSSTVCAENIHSYQRIARATDTSNVRSTDGHISERPLNGKDVITMTAQGMQLLGLTNKEVDGASIVLPRSQVLEFHGYVKIDGEKVVFLHKGENITYLSKVIRTKDKKTGLTHIDLVPGTIETGILGTSTATRLPNDGVKIDVMVSDVKLVDMPDCNDAQCPITVGREVRRTVILSPDHAETVDLQLGDNTDLSIRLIFSRQQLPAQVKQIVSGPSGHRA</sequence>
<reference evidence="2" key="1">
    <citation type="submission" date="2014-09" db="EMBL/GenBank/DDBJ databases">
        <authorList>
            <person name="Illeghems K.G."/>
        </authorList>
    </citation>
    <scope>NUCLEOTIDE SEQUENCE [LARGE SCALE GENOMIC DNA]</scope>
    <source>
        <strain evidence="2">LMG 23848T</strain>
        <plasmid evidence="2">1P</plasmid>
    </source>
</reference>
<dbReference type="PATRIC" id="fig|431306.5.peg.2879"/>
<protein>
    <recommendedName>
        <fullName evidence="3">FecR protein domain-containing protein</fullName>
    </recommendedName>
</protein>
<dbReference type="EMBL" id="LN609303">
    <property type="protein sequence ID" value="CEF57445.1"/>
    <property type="molecule type" value="Genomic_DNA"/>
</dbReference>
<name>A0A0U5F6R8_9PROT</name>
<evidence type="ECO:0000313" key="2">
    <source>
        <dbReference type="Proteomes" id="UP000068250"/>
    </source>
</evidence>
<proteinExistence type="predicted"/>
<dbReference type="AlphaFoldDB" id="A0A0U5F6R8"/>
<evidence type="ECO:0008006" key="3">
    <source>
        <dbReference type="Google" id="ProtNLM"/>
    </source>
</evidence>
<geneLocation type="plasmid" evidence="2">
    <name>1P</name>
</geneLocation>
<dbReference type="Proteomes" id="UP000068250">
    <property type="component" value="Plasmid 1P"/>
</dbReference>